<feature type="transmembrane region" description="Helical" evidence="4">
    <location>
        <begin position="259"/>
        <end position="280"/>
    </location>
</feature>
<protein>
    <recommendedName>
        <fullName evidence="5">Major facilitator superfamily (MFS) profile domain-containing protein</fullName>
    </recommendedName>
</protein>
<dbReference type="InterPro" id="IPR050327">
    <property type="entry name" value="Proton-linked_MCT"/>
</dbReference>
<dbReference type="InterPro" id="IPR011701">
    <property type="entry name" value="MFS"/>
</dbReference>
<feature type="transmembrane region" description="Helical" evidence="4">
    <location>
        <begin position="417"/>
        <end position="437"/>
    </location>
</feature>
<evidence type="ECO:0000313" key="6">
    <source>
        <dbReference type="EMBL" id="KDQ11738.1"/>
    </source>
</evidence>
<dbReference type="Gene3D" id="1.20.1250.20">
    <property type="entry name" value="MFS general substrate transporter like domains"/>
    <property type="match status" value="2"/>
</dbReference>
<dbReference type="OrthoDB" id="6509908at2759"/>
<keyword evidence="4" id="KW-0812">Transmembrane</keyword>
<keyword evidence="4" id="KW-1133">Transmembrane helix</keyword>
<feature type="domain" description="Major facilitator superfamily (MFS) profile" evidence="5">
    <location>
        <begin position="55"/>
        <end position="445"/>
    </location>
</feature>
<feature type="transmembrane region" description="Helical" evidence="4">
    <location>
        <begin position="126"/>
        <end position="142"/>
    </location>
</feature>
<evidence type="ECO:0000256" key="2">
    <source>
        <dbReference type="ARBA" id="ARBA00006727"/>
    </source>
</evidence>
<feature type="transmembrane region" description="Helical" evidence="4">
    <location>
        <begin position="322"/>
        <end position="341"/>
    </location>
</feature>
<feature type="transmembrane region" description="Helical" evidence="4">
    <location>
        <begin position="148"/>
        <end position="171"/>
    </location>
</feature>
<evidence type="ECO:0000256" key="1">
    <source>
        <dbReference type="ARBA" id="ARBA00004141"/>
    </source>
</evidence>
<keyword evidence="7" id="KW-1185">Reference proteome</keyword>
<feature type="region of interest" description="Disordered" evidence="3">
    <location>
        <begin position="1"/>
        <end position="50"/>
    </location>
</feature>
<feature type="compositionally biased region" description="Basic and acidic residues" evidence="3">
    <location>
        <begin position="1"/>
        <end position="12"/>
    </location>
</feature>
<dbReference type="PANTHER" id="PTHR11360:SF177">
    <property type="entry name" value="RIBOFLAVIN TRANSPORTER MCH5"/>
    <property type="match status" value="1"/>
</dbReference>
<feature type="transmembrane region" description="Helical" evidence="4">
    <location>
        <begin position="384"/>
        <end position="405"/>
    </location>
</feature>
<feature type="transmembrane region" description="Helical" evidence="4">
    <location>
        <begin position="97"/>
        <end position="119"/>
    </location>
</feature>
<dbReference type="GO" id="GO:0016020">
    <property type="term" value="C:membrane"/>
    <property type="evidence" value="ECO:0007669"/>
    <property type="project" value="UniProtKB-SubCell"/>
</dbReference>
<dbReference type="EMBL" id="KL198056">
    <property type="protein sequence ID" value="KDQ11738.1"/>
    <property type="molecule type" value="Genomic_DNA"/>
</dbReference>
<accession>A0A067M7I8</accession>
<dbReference type="HOGENOM" id="CLU_001265_1_0_1"/>
<dbReference type="GO" id="GO:0022857">
    <property type="term" value="F:transmembrane transporter activity"/>
    <property type="evidence" value="ECO:0007669"/>
    <property type="project" value="InterPro"/>
</dbReference>
<dbReference type="Pfam" id="PF07690">
    <property type="entry name" value="MFS_1"/>
    <property type="match status" value="1"/>
</dbReference>
<feature type="transmembrane region" description="Helical" evidence="4">
    <location>
        <begin position="215"/>
        <end position="239"/>
    </location>
</feature>
<reference evidence="7" key="1">
    <citation type="journal article" date="2014" name="Proc. Natl. Acad. Sci. U.S.A.">
        <title>Extensive sampling of basidiomycete genomes demonstrates inadequacy of the white-rot/brown-rot paradigm for wood decay fungi.</title>
        <authorList>
            <person name="Riley R."/>
            <person name="Salamov A.A."/>
            <person name="Brown D.W."/>
            <person name="Nagy L.G."/>
            <person name="Floudas D."/>
            <person name="Held B.W."/>
            <person name="Levasseur A."/>
            <person name="Lombard V."/>
            <person name="Morin E."/>
            <person name="Otillar R."/>
            <person name="Lindquist E.A."/>
            <person name="Sun H."/>
            <person name="LaButti K.M."/>
            <person name="Schmutz J."/>
            <person name="Jabbour D."/>
            <person name="Luo H."/>
            <person name="Baker S.E."/>
            <person name="Pisabarro A.G."/>
            <person name="Walton J.D."/>
            <person name="Blanchette R.A."/>
            <person name="Henrissat B."/>
            <person name="Martin F."/>
            <person name="Cullen D."/>
            <person name="Hibbett D.S."/>
            <person name="Grigoriev I.V."/>
        </authorList>
    </citation>
    <scope>NUCLEOTIDE SEQUENCE [LARGE SCALE GENOMIC DNA]</scope>
    <source>
        <strain evidence="7">FD-172 SS1</strain>
    </source>
</reference>
<sequence>MVLESQARESDVVSHLAAGAGAAEDTHIPDDKSGKSAEYDEVEGQEIQPPDGGFRAWSVVLGAWCVQFVAYGIGNSFGTFQSYYSEHQLVGLSADTVSWIGSLQLFLLLFGGSFVGPLFDAYGARWLVFSGSVLYIFSFFILSACRRYYQFIIVHGILLGIASTLMFHPAMAATSHYFDKRKALAMGIVVTGGGVGGVVLPLLLSNLFEKLGYGWTIRVLAFIFLAFLIVANLTIKALLPPRKPTPILQTFQGLKEANLVLLTAGSWFFSLGLITPYFFLPGYAQVIGSGTTFSLYCITFLSVGSVVGRVVMGFFSDRLGRFNVFVACLLISGILVLAMWLHCTSTATLIAFAVLFGFFTGGCESLVPACAGQISSQRMTGNRLGLMWAIGSFASLVSGPIGGALVAHSSLSGHEGYSGAIIFSGVAFFISAVCILASRLATDRRIFAVV</sequence>
<evidence type="ECO:0000256" key="3">
    <source>
        <dbReference type="SAM" id="MobiDB-lite"/>
    </source>
</evidence>
<dbReference type="Proteomes" id="UP000027195">
    <property type="component" value="Unassembled WGS sequence"/>
</dbReference>
<keyword evidence="4" id="KW-0472">Membrane</keyword>
<comment type="subcellular location">
    <subcellularLocation>
        <location evidence="1">Membrane</location>
        <topology evidence="1">Multi-pass membrane protein</topology>
    </subcellularLocation>
</comment>
<evidence type="ECO:0000256" key="4">
    <source>
        <dbReference type="SAM" id="Phobius"/>
    </source>
</evidence>
<dbReference type="PANTHER" id="PTHR11360">
    <property type="entry name" value="MONOCARBOXYLATE TRANSPORTER"/>
    <property type="match status" value="1"/>
</dbReference>
<feature type="compositionally biased region" description="Basic and acidic residues" evidence="3">
    <location>
        <begin position="24"/>
        <end position="38"/>
    </location>
</feature>
<dbReference type="AlphaFoldDB" id="A0A067M7I8"/>
<organism evidence="6 7">
    <name type="scientific">Botryobasidium botryosum (strain FD-172 SS1)</name>
    <dbReference type="NCBI Taxonomy" id="930990"/>
    <lineage>
        <taxon>Eukaryota</taxon>
        <taxon>Fungi</taxon>
        <taxon>Dikarya</taxon>
        <taxon>Basidiomycota</taxon>
        <taxon>Agaricomycotina</taxon>
        <taxon>Agaricomycetes</taxon>
        <taxon>Cantharellales</taxon>
        <taxon>Botryobasidiaceae</taxon>
        <taxon>Botryobasidium</taxon>
    </lineage>
</organism>
<evidence type="ECO:0000259" key="5">
    <source>
        <dbReference type="PROSITE" id="PS50850"/>
    </source>
</evidence>
<dbReference type="InterPro" id="IPR020846">
    <property type="entry name" value="MFS_dom"/>
</dbReference>
<name>A0A067M7I8_BOTB1</name>
<gene>
    <name evidence="6" type="ORF">BOTBODRAFT_162565</name>
</gene>
<comment type="similarity">
    <text evidence="2">Belongs to the major facilitator superfamily. Monocarboxylate porter (TC 2.A.1.13) family.</text>
</comment>
<feature type="transmembrane region" description="Helical" evidence="4">
    <location>
        <begin position="183"/>
        <end position="203"/>
    </location>
</feature>
<evidence type="ECO:0000313" key="7">
    <source>
        <dbReference type="Proteomes" id="UP000027195"/>
    </source>
</evidence>
<dbReference type="PROSITE" id="PS50850">
    <property type="entry name" value="MFS"/>
    <property type="match status" value="1"/>
</dbReference>
<feature type="transmembrane region" description="Helical" evidence="4">
    <location>
        <begin position="56"/>
        <end position="77"/>
    </location>
</feature>
<feature type="transmembrane region" description="Helical" evidence="4">
    <location>
        <begin position="347"/>
        <end position="372"/>
    </location>
</feature>
<dbReference type="InParanoid" id="A0A067M7I8"/>
<feature type="transmembrane region" description="Helical" evidence="4">
    <location>
        <begin position="292"/>
        <end position="315"/>
    </location>
</feature>
<dbReference type="SUPFAM" id="SSF103473">
    <property type="entry name" value="MFS general substrate transporter"/>
    <property type="match status" value="1"/>
</dbReference>
<proteinExistence type="inferred from homology"/>
<dbReference type="InterPro" id="IPR036259">
    <property type="entry name" value="MFS_trans_sf"/>
</dbReference>